<evidence type="ECO:0000313" key="2">
    <source>
        <dbReference type="EMBL" id="KAK0162295.1"/>
    </source>
</evidence>
<dbReference type="Proteomes" id="UP001168972">
    <property type="component" value="Unassembled WGS sequence"/>
</dbReference>
<dbReference type="GO" id="GO:0008597">
    <property type="term" value="F:calcium-dependent protein serine/threonine phosphatase regulator activity"/>
    <property type="evidence" value="ECO:0007669"/>
    <property type="project" value="TreeGrafter"/>
</dbReference>
<dbReference type="GO" id="GO:0005737">
    <property type="term" value="C:cytoplasm"/>
    <property type="evidence" value="ECO:0007669"/>
    <property type="project" value="TreeGrafter"/>
</dbReference>
<dbReference type="SUPFAM" id="SSF54928">
    <property type="entry name" value="RNA-binding domain, RBD"/>
    <property type="match status" value="1"/>
</dbReference>
<dbReference type="GO" id="GO:0019722">
    <property type="term" value="P:calcium-mediated signaling"/>
    <property type="evidence" value="ECO:0007669"/>
    <property type="project" value="InterPro"/>
</dbReference>
<reference evidence="2" key="1">
    <citation type="journal article" date="2023" name="bioRxiv">
        <title>Scaffold-level genome assemblies of two parasitoid biocontrol wasps reveal the parthenogenesis mechanism and an associated novel virus.</title>
        <authorList>
            <person name="Inwood S."/>
            <person name="Skelly J."/>
            <person name="Guhlin J."/>
            <person name="Harrop T."/>
            <person name="Goldson S."/>
            <person name="Dearden P."/>
        </authorList>
    </citation>
    <scope>NUCLEOTIDE SEQUENCE</scope>
    <source>
        <strain evidence="2">Lincoln</strain>
        <tissue evidence="2">Whole body</tissue>
    </source>
</reference>
<name>A0AA39KHM0_MICHY</name>
<dbReference type="GO" id="GO:0007617">
    <property type="term" value="P:mating behavior"/>
    <property type="evidence" value="ECO:0007669"/>
    <property type="project" value="UniProtKB-ARBA"/>
</dbReference>
<keyword evidence="3" id="KW-1185">Reference proteome</keyword>
<comment type="caution">
    <text evidence="2">The sequence shown here is derived from an EMBL/GenBank/DDBJ whole genome shotgun (WGS) entry which is preliminary data.</text>
</comment>
<accession>A0AA39KHM0</accession>
<dbReference type="FunFam" id="3.30.70.330:FF:000092">
    <property type="entry name" value="Calcipressin-2 isoform 2"/>
    <property type="match status" value="1"/>
</dbReference>
<reference evidence="2" key="2">
    <citation type="submission" date="2023-03" db="EMBL/GenBank/DDBJ databases">
        <authorList>
            <person name="Inwood S.N."/>
            <person name="Skelly J.G."/>
            <person name="Guhlin J."/>
            <person name="Harrop T.W.R."/>
            <person name="Goldson S.G."/>
            <person name="Dearden P.K."/>
        </authorList>
    </citation>
    <scope>NUCLEOTIDE SEQUENCE</scope>
    <source>
        <strain evidence="2">Lincoln</strain>
        <tissue evidence="2">Whole body</tissue>
    </source>
</reference>
<dbReference type="CDD" id="cd12434">
    <property type="entry name" value="RRM_RCAN_like"/>
    <property type="match status" value="1"/>
</dbReference>
<dbReference type="Gene3D" id="3.30.70.330">
    <property type="match status" value="1"/>
</dbReference>
<evidence type="ECO:0000256" key="1">
    <source>
        <dbReference type="ARBA" id="ARBA00008209"/>
    </source>
</evidence>
<organism evidence="2 3">
    <name type="scientific">Microctonus hyperodae</name>
    <name type="common">Parasitoid wasp</name>
    <dbReference type="NCBI Taxonomy" id="165561"/>
    <lineage>
        <taxon>Eukaryota</taxon>
        <taxon>Metazoa</taxon>
        <taxon>Ecdysozoa</taxon>
        <taxon>Arthropoda</taxon>
        <taxon>Hexapoda</taxon>
        <taxon>Insecta</taxon>
        <taxon>Pterygota</taxon>
        <taxon>Neoptera</taxon>
        <taxon>Endopterygota</taxon>
        <taxon>Hymenoptera</taxon>
        <taxon>Apocrita</taxon>
        <taxon>Ichneumonoidea</taxon>
        <taxon>Braconidae</taxon>
        <taxon>Euphorinae</taxon>
        <taxon>Microctonus</taxon>
    </lineage>
</organism>
<dbReference type="PANTHER" id="PTHR10300:SF14">
    <property type="entry name" value="PROTEIN SARAH"/>
    <property type="match status" value="1"/>
</dbReference>
<comment type="similarity">
    <text evidence="1">Belongs to the RCAN family.</text>
</comment>
<evidence type="ECO:0000313" key="3">
    <source>
        <dbReference type="Proteomes" id="UP001168972"/>
    </source>
</evidence>
<dbReference type="Pfam" id="PF04847">
    <property type="entry name" value="Calcipressin"/>
    <property type="match status" value="1"/>
</dbReference>
<dbReference type="GO" id="GO:0005634">
    <property type="term" value="C:nucleus"/>
    <property type="evidence" value="ECO:0007669"/>
    <property type="project" value="TreeGrafter"/>
</dbReference>
<dbReference type="GO" id="GO:0003676">
    <property type="term" value="F:nucleic acid binding"/>
    <property type="evidence" value="ECO:0007669"/>
    <property type="project" value="InterPro"/>
</dbReference>
<evidence type="ECO:0008006" key="4">
    <source>
        <dbReference type="Google" id="ProtNLM"/>
    </source>
</evidence>
<proteinExistence type="inferred from homology"/>
<dbReference type="InterPro" id="IPR012677">
    <property type="entry name" value="Nucleotide-bd_a/b_plait_sf"/>
</dbReference>
<dbReference type="AlphaFoldDB" id="A0AA39KHM0"/>
<dbReference type="InterPro" id="IPR006931">
    <property type="entry name" value="Calcipressin"/>
</dbReference>
<dbReference type="PANTHER" id="PTHR10300">
    <property type="entry name" value="CALCIPRESSIN"/>
    <property type="match status" value="1"/>
</dbReference>
<dbReference type="EMBL" id="JAQQBR010001834">
    <property type="protein sequence ID" value="KAK0162295.1"/>
    <property type="molecule type" value="Genomic_DNA"/>
</dbReference>
<sequence>MDKQCNFGVTDDDDEGIENIIINKVDGLPNLHPNYQQLDLDSDDERDRTNTNIRTIDELVNDEDLPTSVIVTNVDPRVFKCEKLKADIEKIFKQFGEDATFQYFKSFRRMRVNYTSPSGAAHARIQLHQSHVGETDINCYFAQPVTPIDIEDRYLQPPALTKQFLISPPASPPVGWEPQEEGGPLVNHDLLAAIANLSPGCSHELHPGGSGQPGIVVHVCETSSDPFKKSTIQHTRCPEH</sequence>
<gene>
    <name evidence="2" type="ORF">PV327_008644</name>
</gene>
<protein>
    <recommendedName>
        <fullName evidence="4">Protein sarah</fullName>
    </recommendedName>
</protein>
<dbReference type="InterPro" id="IPR035979">
    <property type="entry name" value="RBD_domain_sf"/>
</dbReference>